<evidence type="ECO:0000256" key="1">
    <source>
        <dbReference type="SAM" id="Phobius"/>
    </source>
</evidence>
<dbReference type="WBParaSite" id="ACRNAN_scaffold4555.g17778.t1">
    <property type="protein sequence ID" value="ACRNAN_scaffold4555.g17778.t1"/>
    <property type="gene ID" value="ACRNAN_scaffold4555.g17778"/>
</dbReference>
<reference evidence="3" key="1">
    <citation type="submission" date="2022-11" db="UniProtKB">
        <authorList>
            <consortium name="WormBaseParasite"/>
        </authorList>
    </citation>
    <scope>IDENTIFICATION</scope>
</reference>
<keyword evidence="2" id="KW-1185">Reference proteome</keyword>
<proteinExistence type="predicted"/>
<name>A0A914DZN4_9BILA</name>
<keyword evidence="1" id="KW-1133">Transmembrane helix</keyword>
<feature type="transmembrane region" description="Helical" evidence="1">
    <location>
        <begin position="114"/>
        <end position="139"/>
    </location>
</feature>
<feature type="transmembrane region" description="Helical" evidence="1">
    <location>
        <begin position="6"/>
        <end position="31"/>
    </location>
</feature>
<keyword evidence="1" id="KW-0472">Membrane</keyword>
<keyword evidence="1" id="KW-0812">Transmembrane</keyword>
<dbReference type="Proteomes" id="UP000887540">
    <property type="component" value="Unplaced"/>
</dbReference>
<feature type="transmembrane region" description="Helical" evidence="1">
    <location>
        <begin position="82"/>
        <end position="102"/>
    </location>
</feature>
<protein>
    <submittedName>
        <fullName evidence="3">Uncharacterized protein</fullName>
    </submittedName>
</protein>
<sequence>SCAKGWSIVSIFCGSIAIILVIILLASKVPLSALDPESQETNSTFFKTISTISIYTEIIEIVITTITSALVLYGIYKIKPNALLPALVFTLVFFIIGIFFDGVEIAKILTNKNFLLIIPFVLVFLLVCYITFLFIRMYYRSYQYLKEVEGRKNNAYLKDFYEYK</sequence>
<dbReference type="AlphaFoldDB" id="A0A914DZN4"/>
<organism evidence="2 3">
    <name type="scientific">Acrobeloides nanus</name>
    <dbReference type="NCBI Taxonomy" id="290746"/>
    <lineage>
        <taxon>Eukaryota</taxon>
        <taxon>Metazoa</taxon>
        <taxon>Ecdysozoa</taxon>
        <taxon>Nematoda</taxon>
        <taxon>Chromadorea</taxon>
        <taxon>Rhabditida</taxon>
        <taxon>Tylenchina</taxon>
        <taxon>Cephalobomorpha</taxon>
        <taxon>Cephaloboidea</taxon>
        <taxon>Cephalobidae</taxon>
        <taxon>Acrobeloides</taxon>
    </lineage>
</organism>
<accession>A0A914DZN4</accession>
<evidence type="ECO:0000313" key="2">
    <source>
        <dbReference type="Proteomes" id="UP000887540"/>
    </source>
</evidence>
<feature type="transmembrane region" description="Helical" evidence="1">
    <location>
        <begin position="52"/>
        <end position="76"/>
    </location>
</feature>
<evidence type="ECO:0000313" key="3">
    <source>
        <dbReference type="WBParaSite" id="ACRNAN_scaffold4555.g17778.t1"/>
    </source>
</evidence>